<reference evidence="3" key="1">
    <citation type="submission" date="2017-01" db="EMBL/GenBank/DDBJ databases">
        <authorList>
            <person name="Varghese N."/>
            <person name="Submissions S."/>
        </authorList>
    </citation>
    <scope>NUCLEOTIDE SEQUENCE [LARGE SCALE GENOMIC DNA]</scope>
    <source>
        <strain evidence="3">DSM 29430</strain>
    </source>
</reference>
<evidence type="ECO:0000313" key="3">
    <source>
        <dbReference type="Proteomes" id="UP000186684"/>
    </source>
</evidence>
<dbReference type="EMBL" id="FTOQ01000010">
    <property type="protein sequence ID" value="SIT01967.1"/>
    <property type="molecule type" value="Genomic_DNA"/>
</dbReference>
<keyword evidence="3" id="KW-1185">Reference proteome</keyword>
<dbReference type="RefSeq" id="WP_200798056.1">
    <property type="nucleotide sequence ID" value="NZ_FTOQ01000010.1"/>
</dbReference>
<feature type="compositionally biased region" description="Low complexity" evidence="1">
    <location>
        <begin position="233"/>
        <end position="245"/>
    </location>
</feature>
<sequence length="258" mass="27505">MSGLFDRIADRFSATTRPAILPRAQGRFEEAPGDEGLREESAERRAEPPAPPAPSTRQSRSAGGDPVRPEARSRATGPVDPTEPGRARGADVDRPVSGPFRSSEAPARPQEPAPPSEQAETRRATPPEPPAPPEVERHIDRTDHGPEAARPSERVTIHETERHVIETRSVPAPDGPPPAPPMIEARRAVDGPNDRADAMPAPQKPTVSVRIGKVEVTAPPPERPAPPPPAPAAPARAPVARAAPRSGGLTDYLGWKKR</sequence>
<dbReference type="STRING" id="633194.SAMN05421759_11069"/>
<feature type="region of interest" description="Disordered" evidence="1">
    <location>
        <begin position="191"/>
        <end position="210"/>
    </location>
</feature>
<feature type="compositionally biased region" description="Pro residues" evidence="1">
    <location>
        <begin position="218"/>
        <end position="232"/>
    </location>
</feature>
<feature type="region of interest" description="Disordered" evidence="1">
    <location>
        <begin position="1"/>
        <end position="186"/>
    </location>
</feature>
<feature type="compositionally biased region" description="Basic and acidic residues" evidence="1">
    <location>
        <begin position="26"/>
        <end position="47"/>
    </location>
</feature>
<evidence type="ECO:0000313" key="2">
    <source>
        <dbReference type="EMBL" id="SIT01967.1"/>
    </source>
</evidence>
<name>A0A1N7NUI3_9RHOB</name>
<evidence type="ECO:0000256" key="1">
    <source>
        <dbReference type="SAM" id="MobiDB-lite"/>
    </source>
</evidence>
<proteinExistence type="predicted"/>
<protein>
    <submittedName>
        <fullName evidence="2">Uncharacterized protein</fullName>
    </submittedName>
</protein>
<feature type="region of interest" description="Disordered" evidence="1">
    <location>
        <begin position="217"/>
        <end position="258"/>
    </location>
</feature>
<accession>A0A1N7NUI3</accession>
<feature type="compositionally biased region" description="Basic and acidic residues" evidence="1">
    <location>
        <begin position="83"/>
        <end position="94"/>
    </location>
</feature>
<dbReference type="AlphaFoldDB" id="A0A1N7NUI3"/>
<dbReference type="Proteomes" id="UP000186684">
    <property type="component" value="Unassembled WGS sequence"/>
</dbReference>
<organism evidence="2 3">
    <name type="scientific">Roseivivax lentus</name>
    <dbReference type="NCBI Taxonomy" id="633194"/>
    <lineage>
        <taxon>Bacteria</taxon>
        <taxon>Pseudomonadati</taxon>
        <taxon>Pseudomonadota</taxon>
        <taxon>Alphaproteobacteria</taxon>
        <taxon>Rhodobacterales</taxon>
        <taxon>Roseobacteraceae</taxon>
        <taxon>Roseivivax</taxon>
    </lineage>
</organism>
<gene>
    <name evidence="2" type="ORF">SAMN05421759_11069</name>
</gene>
<feature type="compositionally biased region" description="Basic and acidic residues" evidence="1">
    <location>
        <begin position="134"/>
        <end position="166"/>
    </location>
</feature>